<protein>
    <submittedName>
        <fullName evidence="1">Uncharacterized protein</fullName>
    </submittedName>
</protein>
<dbReference type="EMBL" id="JAWNGG020000187">
    <property type="protein sequence ID" value="KAK9297679.1"/>
    <property type="molecule type" value="Genomic_DNA"/>
</dbReference>
<name>A0AAW0ZJS1_9HYME</name>
<dbReference type="Proteomes" id="UP001432146">
    <property type="component" value="Unassembled WGS sequence"/>
</dbReference>
<proteinExistence type="predicted"/>
<sequence length="144" mass="16624">MNETSRRQAKKYDGRTERITVSRLYKNVSVYETMSENFKDQTKHGHIWNYSERAAARNLGRRATQTGAEPRGKAALIPFNQSETVFNDHVPSLPLFAFSHSSLLLPSSLPPFLLLLFMWSKFLKPSLTLGFLRTTRLKTSLWIY</sequence>
<comment type="caution">
    <text evidence="1">The sequence shown here is derived from an EMBL/GenBank/DDBJ whole genome shotgun (WGS) entry which is preliminary data.</text>
</comment>
<gene>
    <name evidence="1" type="ORF">QLX08_008724</name>
</gene>
<evidence type="ECO:0000313" key="1">
    <source>
        <dbReference type="EMBL" id="KAK9297679.1"/>
    </source>
</evidence>
<reference evidence="1 2" key="1">
    <citation type="submission" date="2024-05" db="EMBL/GenBank/DDBJ databases">
        <title>The nuclear and mitochondrial genome assemblies of Tetragonisca angustula (Apidae: Meliponini), a tiny yet remarkable pollinator in the Neotropics.</title>
        <authorList>
            <person name="Ferrari R."/>
            <person name="Ricardo P.C."/>
            <person name="Dias F.C."/>
            <person name="Araujo N.S."/>
            <person name="Soares D.O."/>
            <person name="Zhou Q.-S."/>
            <person name="Zhu C.-D."/>
            <person name="Coutinho L."/>
            <person name="Airas M.C."/>
            <person name="Batista T.M."/>
        </authorList>
    </citation>
    <scope>NUCLEOTIDE SEQUENCE [LARGE SCALE GENOMIC DNA]</scope>
    <source>
        <strain evidence="1">ASF017062</strain>
        <tissue evidence="1">Abdomen</tissue>
    </source>
</reference>
<organism evidence="1 2">
    <name type="scientific">Tetragonisca angustula</name>
    <dbReference type="NCBI Taxonomy" id="166442"/>
    <lineage>
        <taxon>Eukaryota</taxon>
        <taxon>Metazoa</taxon>
        <taxon>Ecdysozoa</taxon>
        <taxon>Arthropoda</taxon>
        <taxon>Hexapoda</taxon>
        <taxon>Insecta</taxon>
        <taxon>Pterygota</taxon>
        <taxon>Neoptera</taxon>
        <taxon>Endopterygota</taxon>
        <taxon>Hymenoptera</taxon>
        <taxon>Apocrita</taxon>
        <taxon>Aculeata</taxon>
        <taxon>Apoidea</taxon>
        <taxon>Anthophila</taxon>
        <taxon>Apidae</taxon>
        <taxon>Tetragonisca</taxon>
    </lineage>
</organism>
<dbReference type="AlphaFoldDB" id="A0AAW0ZJS1"/>
<keyword evidence="2" id="KW-1185">Reference proteome</keyword>
<evidence type="ECO:0000313" key="2">
    <source>
        <dbReference type="Proteomes" id="UP001432146"/>
    </source>
</evidence>
<accession>A0AAW0ZJS1</accession>